<dbReference type="GO" id="GO:0003677">
    <property type="term" value="F:DNA binding"/>
    <property type="evidence" value="ECO:0007669"/>
    <property type="project" value="UniProtKB-KW"/>
</dbReference>
<sequence length="290" mass="32485">MEFGERLKQAREKKGMTQQTLAERLFVTRQTVSRWENGVRYPDILTVRKLSEILEISLDDLLSQENPKQLVERSPVLENPAAGRLQTAVYMLAAVPYLFRVLGLLWESGIGTGYTPETAEVFWELPVTAICAAAILFGAGKSVAGQMTPKMVCAMTGIYFLVAVISRAISIFTWTDPEGELRVYASGGGTLLFLLILCFSVFAVGAVFRFYMGRKLCSPNAVYIASALLAFYSILLFAGRMFFVYLGGRVFVDISFYDTLLRCFGNGSFALLMFFQARTFHRKQRLAQEE</sequence>
<keyword evidence="2" id="KW-1133">Transmembrane helix</keyword>
<dbReference type="InterPro" id="IPR010982">
    <property type="entry name" value="Lambda_DNA-bd_dom_sf"/>
</dbReference>
<dbReference type="AlphaFoldDB" id="A0A9D1EAS5"/>
<evidence type="ECO:0000313" key="4">
    <source>
        <dbReference type="EMBL" id="HIR71091.1"/>
    </source>
</evidence>
<dbReference type="Gene3D" id="1.10.260.40">
    <property type="entry name" value="lambda repressor-like DNA-binding domains"/>
    <property type="match status" value="1"/>
</dbReference>
<dbReference type="CDD" id="cd00093">
    <property type="entry name" value="HTH_XRE"/>
    <property type="match status" value="1"/>
</dbReference>
<dbReference type="PANTHER" id="PTHR46558">
    <property type="entry name" value="TRACRIPTIONAL REGULATORY PROTEIN-RELATED-RELATED"/>
    <property type="match status" value="1"/>
</dbReference>
<dbReference type="PANTHER" id="PTHR46558:SF4">
    <property type="entry name" value="DNA-BIDING PHAGE PROTEIN"/>
    <property type="match status" value="1"/>
</dbReference>
<keyword evidence="2" id="KW-0812">Transmembrane</keyword>
<proteinExistence type="predicted"/>
<organism evidence="4 5">
    <name type="scientific">Candidatus Pullilachnospira gallistercoris</name>
    <dbReference type="NCBI Taxonomy" id="2840911"/>
    <lineage>
        <taxon>Bacteria</taxon>
        <taxon>Bacillati</taxon>
        <taxon>Bacillota</taxon>
        <taxon>Clostridia</taxon>
        <taxon>Lachnospirales</taxon>
        <taxon>Lachnospiraceae</taxon>
        <taxon>Lachnospiraceae incertae sedis</taxon>
        <taxon>Candidatus Pullilachnospira</taxon>
    </lineage>
</organism>
<keyword evidence="2" id="KW-0472">Membrane</keyword>
<keyword evidence="1" id="KW-0238">DNA-binding</keyword>
<evidence type="ECO:0000256" key="1">
    <source>
        <dbReference type="ARBA" id="ARBA00023125"/>
    </source>
</evidence>
<feature type="transmembrane region" description="Helical" evidence="2">
    <location>
        <begin position="151"/>
        <end position="172"/>
    </location>
</feature>
<feature type="transmembrane region" description="Helical" evidence="2">
    <location>
        <begin position="223"/>
        <end position="248"/>
    </location>
</feature>
<feature type="transmembrane region" description="Helical" evidence="2">
    <location>
        <begin position="254"/>
        <end position="275"/>
    </location>
</feature>
<feature type="transmembrane region" description="Helical" evidence="2">
    <location>
        <begin position="121"/>
        <end position="139"/>
    </location>
</feature>
<reference evidence="4" key="1">
    <citation type="submission" date="2020-10" db="EMBL/GenBank/DDBJ databases">
        <authorList>
            <person name="Gilroy R."/>
        </authorList>
    </citation>
    <scope>NUCLEOTIDE SEQUENCE</scope>
    <source>
        <strain evidence="4">ChiSjej5B23-6657</strain>
    </source>
</reference>
<feature type="domain" description="HTH cro/C1-type" evidence="3">
    <location>
        <begin position="7"/>
        <end position="61"/>
    </location>
</feature>
<dbReference type="Proteomes" id="UP000823912">
    <property type="component" value="Unassembled WGS sequence"/>
</dbReference>
<evidence type="ECO:0000313" key="5">
    <source>
        <dbReference type="Proteomes" id="UP000823912"/>
    </source>
</evidence>
<feature type="transmembrane region" description="Helical" evidence="2">
    <location>
        <begin position="88"/>
        <end position="106"/>
    </location>
</feature>
<gene>
    <name evidence="4" type="ORF">IAA55_07400</name>
</gene>
<dbReference type="EMBL" id="DVHM01000116">
    <property type="protein sequence ID" value="HIR71091.1"/>
    <property type="molecule type" value="Genomic_DNA"/>
</dbReference>
<reference evidence="4" key="2">
    <citation type="journal article" date="2021" name="PeerJ">
        <title>Extensive microbial diversity within the chicken gut microbiome revealed by metagenomics and culture.</title>
        <authorList>
            <person name="Gilroy R."/>
            <person name="Ravi A."/>
            <person name="Getino M."/>
            <person name="Pursley I."/>
            <person name="Horton D.L."/>
            <person name="Alikhan N.F."/>
            <person name="Baker D."/>
            <person name="Gharbi K."/>
            <person name="Hall N."/>
            <person name="Watson M."/>
            <person name="Adriaenssens E.M."/>
            <person name="Foster-Nyarko E."/>
            <person name="Jarju S."/>
            <person name="Secka A."/>
            <person name="Antonio M."/>
            <person name="Oren A."/>
            <person name="Chaudhuri R.R."/>
            <person name="La Ragione R."/>
            <person name="Hildebrand F."/>
            <person name="Pallen M.J."/>
        </authorList>
    </citation>
    <scope>NUCLEOTIDE SEQUENCE</scope>
    <source>
        <strain evidence="4">ChiSjej5B23-6657</strain>
    </source>
</reference>
<comment type="caution">
    <text evidence="4">The sequence shown here is derived from an EMBL/GenBank/DDBJ whole genome shotgun (WGS) entry which is preliminary data.</text>
</comment>
<feature type="transmembrane region" description="Helical" evidence="2">
    <location>
        <begin position="192"/>
        <end position="211"/>
    </location>
</feature>
<evidence type="ECO:0000259" key="3">
    <source>
        <dbReference type="PROSITE" id="PS50943"/>
    </source>
</evidence>
<dbReference type="InterPro" id="IPR001387">
    <property type="entry name" value="Cro/C1-type_HTH"/>
</dbReference>
<name>A0A9D1EAS5_9FIRM</name>
<dbReference type="SUPFAM" id="SSF47413">
    <property type="entry name" value="lambda repressor-like DNA-binding domains"/>
    <property type="match status" value="1"/>
</dbReference>
<dbReference type="SMART" id="SM00530">
    <property type="entry name" value="HTH_XRE"/>
    <property type="match status" value="1"/>
</dbReference>
<accession>A0A9D1EAS5</accession>
<protein>
    <submittedName>
        <fullName evidence="4">Helix-turn-helix transcriptional regulator</fullName>
    </submittedName>
</protein>
<evidence type="ECO:0000256" key="2">
    <source>
        <dbReference type="SAM" id="Phobius"/>
    </source>
</evidence>
<dbReference type="PROSITE" id="PS50943">
    <property type="entry name" value="HTH_CROC1"/>
    <property type="match status" value="1"/>
</dbReference>
<dbReference type="Pfam" id="PF01381">
    <property type="entry name" value="HTH_3"/>
    <property type="match status" value="1"/>
</dbReference>